<dbReference type="RefSeq" id="WP_036769879.1">
    <property type="nucleotide sequence ID" value="NZ_AULI01000002.1"/>
</dbReference>
<organism evidence="2 3">
    <name type="scientific">Pontibacillus halophilus JSM 076056 = DSM 19796</name>
    <dbReference type="NCBI Taxonomy" id="1385510"/>
    <lineage>
        <taxon>Bacteria</taxon>
        <taxon>Bacillati</taxon>
        <taxon>Bacillota</taxon>
        <taxon>Bacilli</taxon>
        <taxon>Bacillales</taxon>
        <taxon>Bacillaceae</taxon>
        <taxon>Pontibacillus</taxon>
    </lineage>
</organism>
<dbReference type="Pfam" id="PF01966">
    <property type="entry name" value="HD"/>
    <property type="match status" value="1"/>
</dbReference>
<evidence type="ECO:0000259" key="1">
    <source>
        <dbReference type="SMART" id="SM00471"/>
    </source>
</evidence>
<evidence type="ECO:0000313" key="2">
    <source>
        <dbReference type="EMBL" id="KGX91944.1"/>
    </source>
</evidence>
<name>A0A0A5GIW2_9BACI</name>
<dbReference type="CDD" id="cd00077">
    <property type="entry name" value="HDc"/>
    <property type="match status" value="1"/>
</dbReference>
<reference evidence="2 3" key="1">
    <citation type="submission" date="2013-08" db="EMBL/GenBank/DDBJ databases">
        <authorList>
            <person name="Huang J."/>
            <person name="Wang G."/>
        </authorList>
    </citation>
    <scope>NUCLEOTIDE SEQUENCE [LARGE SCALE GENOMIC DNA]</scope>
    <source>
        <strain evidence="2 3">JSM 076056</strain>
    </source>
</reference>
<dbReference type="STRING" id="1385510.GCA_000425205_00619"/>
<proteinExistence type="predicted"/>
<dbReference type="OrthoDB" id="9797344at2"/>
<feature type="domain" description="HD/PDEase" evidence="1">
    <location>
        <begin position="22"/>
        <end position="135"/>
    </location>
</feature>
<comment type="caution">
    <text evidence="2">The sequence shown here is derived from an EMBL/GenBank/DDBJ whole genome shotgun (WGS) entry which is preliminary data.</text>
</comment>
<dbReference type="PANTHER" id="PTHR33594">
    <property type="entry name" value="SUPERFAMILY HYDROLASE, PUTATIVE (AFU_ORTHOLOGUE AFUA_1G03035)-RELATED"/>
    <property type="match status" value="1"/>
</dbReference>
<dbReference type="SUPFAM" id="SSF109604">
    <property type="entry name" value="HD-domain/PDEase-like"/>
    <property type="match status" value="1"/>
</dbReference>
<evidence type="ECO:0000313" key="3">
    <source>
        <dbReference type="Proteomes" id="UP000030528"/>
    </source>
</evidence>
<dbReference type="InterPro" id="IPR003607">
    <property type="entry name" value="HD/PDEase_dom"/>
</dbReference>
<accession>A0A0A5GIW2</accession>
<dbReference type="EMBL" id="AVPE01000008">
    <property type="protein sequence ID" value="KGX91944.1"/>
    <property type="molecule type" value="Genomic_DNA"/>
</dbReference>
<sequence>MEQSQVLHRVERLIYERFQRDATGHDYYHMKRVATTARELAEELGASPYLSELAGWLHDYLDPKLTKDVSGDEAYLRTFLRQVCELEDTMIDEVFQAMKDVSFSKGNIPDSLEGKIVQDADRLDALGAIGIARTFAFGGQKERPLYHPDDETNSLQHFYDKLLLLKDRLNTQPAYVRAERKHAFMVEFIEQFKEEWQ</sequence>
<protein>
    <recommendedName>
        <fullName evidence="1">HD/PDEase domain-containing protein</fullName>
    </recommendedName>
</protein>
<dbReference type="SMART" id="SM00471">
    <property type="entry name" value="HDc"/>
    <property type="match status" value="1"/>
</dbReference>
<gene>
    <name evidence="2" type="ORF">N781_02585</name>
</gene>
<dbReference type="PANTHER" id="PTHR33594:SF1">
    <property type="entry name" value="HD_PDEASE DOMAIN-CONTAINING PROTEIN"/>
    <property type="match status" value="1"/>
</dbReference>
<dbReference type="AlphaFoldDB" id="A0A0A5GIW2"/>
<keyword evidence="3" id="KW-1185">Reference proteome</keyword>
<dbReference type="Gene3D" id="1.10.3210.50">
    <property type="match status" value="1"/>
</dbReference>
<dbReference type="eggNOG" id="COG1418">
    <property type="taxonomic scope" value="Bacteria"/>
</dbReference>
<dbReference type="Proteomes" id="UP000030528">
    <property type="component" value="Unassembled WGS sequence"/>
</dbReference>
<dbReference type="InterPro" id="IPR006674">
    <property type="entry name" value="HD_domain"/>
</dbReference>